<dbReference type="InterPro" id="IPR003399">
    <property type="entry name" value="Mce/MlaD"/>
</dbReference>
<dbReference type="EMBL" id="AP022601">
    <property type="protein sequence ID" value="BBY93368.1"/>
    <property type="molecule type" value="Genomic_DNA"/>
</dbReference>
<evidence type="ECO:0000313" key="5">
    <source>
        <dbReference type="EMBL" id="BBY93368.1"/>
    </source>
</evidence>
<feature type="compositionally biased region" description="Pro residues" evidence="1">
    <location>
        <begin position="408"/>
        <end position="420"/>
    </location>
</feature>
<dbReference type="Pfam" id="PF02470">
    <property type="entry name" value="MlaD"/>
    <property type="match status" value="1"/>
</dbReference>
<gene>
    <name evidence="5" type="ORF">MGALJ_30370</name>
</gene>
<proteinExistence type="predicted"/>
<feature type="region of interest" description="Disordered" evidence="1">
    <location>
        <begin position="395"/>
        <end position="484"/>
    </location>
</feature>
<feature type="transmembrane region" description="Helical" evidence="2">
    <location>
        <begin position="16"/>
        <end position="36"/>
    </location>
</feature>
<dbReference type="InterPro" id="IPR005693">
    <property type="entry name" value="Mce"/>
</dbReference>
<reference evidence="5 6" key="1">
    <citation type="journal article" date="2019" name="Emerg. Microbes Infect.">
        <title>Comprehensive subspecies identification of 175 nontuberculous mycobacteria species based on 7547 genomic profiles.</title>
        <authorList>
            <person name="Matsumoto Y."/>
            <person name="Kinjo T."/>
            <person name="Motooka D."/>
            <person name="Nabeya D."/>
            <person name="Jung N."/>
            <person name="Uechi K."/>
            <person name="Horii T."/>
            <person name="Iida T."/>
            <person name="Fujita J."/>
            <person name="Nakamura S."/>
        </authorList>
    </citation>
    <scope>NUCLEOTIDE SEQUENCE [LARGE SCALE GENOMIC DNA]</scope>
    <source>
        <strain evidence="5 6">JCM 6399</strain>
    </source>
</reference>
<feature type="compositionally biased region" description="Low complexity" evidence="1">
    <location>
        <begin position="422"/>
        <end position="435"/>
    </location>
</feature>
<keyword evidence="6" id="KW-1185">Reference proteome</keyword>
<organism evidence="5 6">
    <name type="scientific">Mycobacterium gallinarum</name>
    <dbReference type="NCBI Taxonomy" id="39689"/>
    <lineage>
        <taxon>Bacteria</taxon>
        <taxon>Bacillati</taxon>
        <taxon>Actinomycetota</taxon>
        <taxon>Actinomycetes</taxon>
        <taxon>Mycobacteriales</taxon>
        <taxon>Mycobacteriaceae</taxon>
        <taxon>Mycobacterium</taxon>
    </lineage>
</organism>
<accession>A0A9W4FG40</accession>
<dbReference type="RefSeq" id="WP_163730317.1">
    <property type="nucleotide sequence ID" value="NZ_AP022601.1"/>
</dbReference>
<dbReference type="Proteomes" id="UP000465785">
    <property type="component" value="Chromosome"/>
</dbReference>
<dbReference type="Pfam" id="PF11887">
    <property type="entry name" value="Mce4_CUP1"/>
    <property type="match status" value="1"/>
</dbReference>
<keyword evidence="2" id="KW-0812">Transmembrane</keyword>
<feature type="domain" description="Mce/MlaD" evidence="3">
    <location>
        <begin position="43"/>
        <end position="117"/>
    </location>
</feature>
<dbReference type="PANTHER" id="PTHR33371:SF19">
    <property type="entry name" value="MCE-FAMILY PROTEIN MCE4A"/>
    <property type="match status" value="1"/>
</dbReference>
<evidence type="ECO:0000256" key="1">
    <source>
        <dbReference type="SAM" id="MobiDB-lite"/>
    </source>
</evidence>
<keyword evidence="2" id="KW-0472">Membrane</keyword>
<sequence length="484" mass="50771">MARKLKAGESRIHPGWWTLIILVVAIVAIVVDVALFTGSYKSYVPVTLKAERTGLIMEPGNDVKLRGVTVGRVDGVIPGGASLRLDIDSDQIKYIPANVEAEIKATTAFGNKFVELIVPDAPSPARLSKGTVLTARNVATEVNTVFENLVGVLNQIDTAKLNAVLSALAEGLRGQGDALGEAITAGDEVLSEINPRSETIRQDWRALKGFSDTYGAAAGDIVKVLDAVSTTSTTITDHAEQLDSLLLNVIGLADSGINLIAPSKDNFVRTVNALESTTSLLMKYNPQLTCTFTGGKNVIDFGFADVAGGRDGKSVLLDVALLLGDDQYKYPDHLPIVGARGGPGGQPSCGSLPDVAQNWPVRSLITNTGYGTGVDIRPNPGIGFPGYENFFPFTRANGQPPTVNRIGPPAPGPIPYPGAPPYGGQQYAPDGTPLYPGLPPAPPPGAPKDPGPRPGQEPFVPPHPAQMQPVPPPPIPPGPVSPRP</sequence>
<dbReference type="GO" id="GO:0005576">
    <property type="term" value="C:extracellular region"/>
    <property type="evidence" value="ECO:0007669"/>
    <property type="project" value="TreeGrafter"/>
</dbReference>
<protein>
    <submittedName>
        <fullName evidence="5">Virulence factor</fullName>
    </submittedName>
</protein>
<dbReference type="NCBIfam" id="TIGR00996">
    <property type="entry name" value="Mtu_fam_mce"/>
    <property type="match status" value="1"/>
</dbReference>
<dbReference type="AlphaFoldDB" id="A0A9W4FG40"/>
<evidence type="ECO:0000259" key="3">
    <source>
        <dbReference type="Pfam" id="PF02470"/>
    </source>
</evidence>
<dbReference type="KEGG" id="mgau:MGALJ_30370"/>
<dbReference type="InterPro" id="IPR024516">
    <property type="entry name" value="Mce_C"/>
</dbReference>
<name>A0A9W4FG40_9MYCO</name>
<feature type="domain" description="Mammalian cell entry C-terminal" evidence="4">
    <location>
        <begin position="123"/>
        <end position="343"/>
    </location>
</feature>
<dbReference type="GO" id="GO:0051701">
    <property type="term" value="P:biological process involved in interaction with host"/>
    <property type="evidence" value="ECO:0007669"/>
    <property type="project" value="TreeGrafter"/>
</dbReference>
<dbReference type="PANTHER" id="PTHR33371">
    <property type="entry name" value="INTERMEMBRANE PHOSPHOLIPID TRANSPORT SYSTEM BINDING PROTEIN MLAD-RELATED"/>
    <property type="match status" value="1"/>
</dbReference>
<dbReference type="InterPro" id="IPR052336">
    <property type="entry name" value="MlaD_Phospholipid_Transporter"/>
</dbReference>
<evidence type="ECO:0000256" key="2">
    <source>
        <dbReference type="SAM" id="Phobius"/>
    </source>
</evidence>
<evidence type="ECO:0000259" key="4">
    <source>
        <dbReference type="Pfam" id="PF11887"/>
    </source>
</evidence>
<feature type="compositionally biased region" description="Pro residues" evidence="1">
    <location>
        <begin position="436"/>
        <end position="484"/>
    </location>
</feature>
<evidence type="ECO:0000313" key="6">
    <source>
        <dbReference type="Proteomes" id="UP000465785"/>
    </source>
</evidence>
<keyword evidence="2" id="KW-1133">Transmembrane helix</keyword>